<evidence type="ECO:0000256" key="1">
    <source>
        <dbReference type="SAM" id="MobiDB-lite"/>
    </source>
</evidence>
<keyword evidence="3" id="KW-1185">Reference proteome</keyword>
<gene>
    <name evidence="2" type="ORF">PGT21_001716</name>
</gene>
<evidence type="ECO:0000313" key="3">
    <source>
        <dbReference type="Proteomes" id="UP000324748"/>
    </source>
</evidence>
<protein>
    <submittedName>
        <fullName evidence="2">Uncharacterized protein</fullName>
    </submittedName>
</protein>
<proteinExistence type="predicted"/>
<accession>A0A5B0N973</accession>
<evidence type="ECO:0000313" key="2">
    <source>
        <dbReference type="EMBL" id="KAA1085282.1"/>
    </source>
</evidence>
<feature type="compositionally biased region" description="Polar residues" evidence="1">
    <location>
        <begin position="51"/>
        <end position="70"/>
    </location>
</feature>
<dbReference type="AlphaFoldDB" id="A0A5B0N973"/>
<comment type="caution">
    <text evidence="2">The sequence shown here is derived from an EMBL/GenBank/DDBJ whole genome shotgun (WGS) entry which is preliminary data.</text>
</comment>
<dbReference type="EMBL" id="VSWC01000106">
    <property type="protein sequence ID" value="KAA1085282.1"/>
    <property type="molecule type" value="Genomic_DNA"/>
</dbReference>
<name>A0A5B0N973_PUCGR</name>
<feature type="region of interest" description="Disordered" evidence="1">
    <location>
        <begin position="45"/>
        <end position="100"/>
    </location>
</feature>
<dbReference type="Proteomes" id="UP000324748">
    <property type="component" value="Unassembled WGS sequence"/>
</dbReference>
<organism evidence="2 3">
    <name type="scientific">Puccinia graminis f. sp. tritici</name>
    <dbReference type="NCBI Taxonomy" id="56615"/>
    <lineage>
        <taxon>Eukaryota</taxon>
        <taxon>Fungi</taxon>
        <taxon>Dikarya</taxon>
        <taxon>Basidiomycota</taxon>
        <taxon>Pucciniomycotina</taxon>
        <taxon>Pucciniomycetes</taxon>
        <taxon>Pucciniales</taxon>
        <taxon>Pucciniaceae</taxon>
        <taxon>Puccinia</taxon>
    </lineage>
</organism>
<sequence length="138" mass="15026">MSCCLTDCRSPNPSADPIHCPKGTLPPHQKIILVRDANPNRCLRQKKIHSGGTSSTQPHLHPTHITSATKNELIRHPPLRCKSVSSSGAPNRPPKNDKRCTALARLSSFKTGSTDAARAKEDCTSIFAMRQHANASRT</sequence>
<reference evidence="2 3" key="1">
    <citation type="submission" date="2019-05" db="EMBL/GenBank/DDBJ databases">
        <title>Emergence of the Ug99 lineage of the wheat stem rust pathogen through somatic hybridization.</title>
        <authorList>
            <person name="Li F."/>
            <person name="Upadhyaya N.M."/>
            <person name="Sperschneider J."/>
            <person name="Matny O."/>
            <person name="Nguyen-Phuc H."/>
            <person name="Mago R."/>
            <person name="Raley C."/>
            <person name="Miller M.E."/>
            <person name="Silverstein K.A.T."/>
            <person name="Henningsen E."/>
            <person name="Hirsch C.D."/>
            <person name="Visser B."/>
            <person name="Pretorius Z.A."/>
            <person name="Steffenson B.J."/>
            <person name="Schwessinger B."/>
            <person name="Dodds P.N."/>
            <person name="Figueroa M."/>
        </authorList>
    </citation>
    <scope>NUCLEOTIDE SEQUENCE [LARGE SCALE GENOMIC DNA]</scope>
    <source>
        <strain evidence="2">21-0</strain>
    </source>
</reference>